<dbReference type="EMBL" id="VIEB01000252">
    <property type="protein sequence ID" value="TQD98485.1"/>
    <property type="molecule type" value="Genomic_DNA"/>
</dbReference>
<proteinExistence type="predicted"/>
<dbReference type="Gene3D" id="3.80.10.10">
    <property type="entry name" value="Ribonuclease Inhibitor"/>
    <property type="match status" value="1"/>
</dbReference>
<evidence type="ECO:0000313" key="2">
    <source>
        <dbReference type="EMBL" id="TQD98485.1"/>
    </source>
</evidence>
<dbReference type="Proteomes" id="UP000315295">
    <property type="component" value="Unassembled WGS sequence"/>
</dbReference>
<evidence type="ECO:0000313" key="3">
    <source>
        <dbReference type="Proteomes" id="UP000315295"/>
    </source>
</evidence>
<sequence>MHFVDCESSAETLHFLLPHPNLESSRIERYSGSTVPNWTMSLDNLRFLTLCDWNECEALPLGRLPSLKIPNLWSMKGVKKVGVEFLGIEKETSSASSCITLFPKLKTLELWYMEAWEEWKGVEEWKEEDSHITVMPCLSSLEIHFCSRLKTLSDFLRKTPLRTLDIMYCSSLARGCRKGSGNEWPKISHIPNIRVHPKYFDFDDDGEGIVEAEDAVELPERPSTSGERVKA</sequence>
<feature type="domain" description="R13L1/DRL21-like LRR repeat region" evidence="1">
    <location>
        <begin position="7"/>
        <end position="69"/>
    </location>
</feature>
<protein>
    <recommendedName>
        <fullName evidence="1">R13L1/DRL21-like LRR repeat region domain-containing protein</fullName>
    </recommendedName>
</protein>
<dbReference type="SUPFAM" id="SSF52058">
    <property type="entry name" value="L domain-like"/>
    <property type="match status" value="1"/>
</dbReference>
<reference evidence="2 3" key="1">
    <citation type="journal article" date="2019" name="G3 (Bethesda)">
        <title>Sequencing of a Wild Apple (Malus baccata) Genome Unravels the Differences Between Cultivated and Wild Apple Species Regarding Disease Resistance and Cold Tolerance.</title>
        <authorList>
            <person name="Chen X."/>
        </authorList>
    </citation>
    <scope>NUCLEOTIDE SEQUENCE [LARGE SCALE GENOMIC DNA]</scope>
    <source>
        <strain evidence="3">cv. Shandingzi</strain>
        <tissue evidence="2">Leaves</tissue>
    </source>
</reference>
<keyword evidence="3" id="KW-1185">Reference proteome</keyword>
<dbReference type="PANTHER" id="PTHR47186">
    <property type="entry name" value="LEUCINE-RICH REPEAT-CONTAINING PROTEIN 57"/>
    <property type="match status" value="1"/>
</dbReference>
<dbReference type="STRING" id="106549.A0A540MI74"/>
<dbReference type="Pfam" id="PF25019">
    <property type="entry name" value="LRR_R13L1-DRL21"/>
    <property type="match status" value="1"/>
</dbReference>
<dbReference type="PANTHER" id="PTHR47186:SF30">
    <property type="entry name" value="EF-HAND DOMAIN-CONTAINING PROTEIN"/>
    <property type="match status" value="1"/>
</dbReference>
<comment type="caution">
    <text evidence="2">The sequence shown here is derived from an EMBL/GenBank/DDBJ whole genome shotgun (WGS) entry which is preliminary data.</text>
</comment>
<organism evidence="2 3">
    <name type="scientific">Malus baccata</name>
    <name type="common">Siberian crab apple</name>
    <name type="synonym">Pyrus baccata</name>
    <dbReference type="NCBI Taxonomy" id="106549"/>
    <lineage>
        <taxon>Eukaryota</taxon>
        <taxon>Viridiplantae</taxon>
        <taxon>Streptophyta</taxon>
        <taxon>Embryophyta</taxon>
        <taxon>Tracheophyta</taxon>
        <taxon>Spermatophyta</taxon>
        <taxon>Magnoliopsida</taxon>
        <taxon>eudicotyledons</taxon>
        <taxon>Gunneridae</taxon>
        <taxon>Pentapetalae</taxon>
        <taxon>rosids</taxon>
        <taxon>fabids</taxon>
        <taxon>Rosales</taxon>
        <taxon>Rosaceae</taxon>
        <taxon>Amygdaloideae</taxon>
        <taxon>Maleae</taxon>
        <taxon>Malus</taxon>
    </lineage>
</organism>
<name>A0A540MI74_MALBA</name>
<gene>
    <name evidence="2" type="ORF">C1H46_015940</name>
</gene>
<dbReference type="InterPro" id="IPR032675">
    <property type="entry name" value="LRR_dom_sf"/>
</dbReference>
<accession>A0A540MI74</accession>
<dbReference type="InterPro" id="IPR056789">
    <property type="entry name" value="LRR_R13L1-DRL21"/>
</dbReference>
<evidence type="ECO:0000259" key="1">
    <source>
        <dbReference type="Pfam" id="PF25019"/>
    </source>
</evidence>
<dbReference type="AlphaFoldDB" id="A0A540MI74"/>